<evidence type="ECO:0000313" key="1">
    <source>
        <dbReference type="EMBL" id="MPN43991.1"/>
    </source>
</evidence>
<dbReference type="AlphaFoldDB" id="A0A645HY71"/>
<reference evidence="1" key="1">
    <citation type="submission" date="2019-08" db="EMBL/GenBank/DDBJ databases">
        <authorList>
            <person name="Kucharzyk K."/>
            <person name="Murdoch R.W."/>
            <person name="Higgins S."/>
            <person name="Loffler F."/>
        </authorList>
    </citation>
    <scope>NUCLEOTIDE SEQUENCE</scope>
</reference>
<gene>
    <name evidence="1" type="ORF">SDC9_191552</name>
</gene>
<sequence>MWGELRTAWPRLFRPWLAAVLLAAAGIALLADAAMPVLRMRSAGASARKRTAIREAAAWIREHYAGPAAGPCGYQPLYYHAGRRPWVMAPGLEQIGYLAGGGDLQFPDPEFVAGRICPDYLVTPDEPAWNALAAKEFTPVCRSMSYVIWAPKTGETR</sequence>
<dbReference type="EMBL" id="VSSQ01102771">
    <property type="protein sequence ID" value="MPN43991.1"/>
    <property type="molecule type" value="Genomic_DNA"/>
</dbReference>
<accession>A0A645HY71</accession>
<protein>
    <submittedName>
        <fullName evidence="1">Uncharacterized protein</fullName>
    </submittedName>
</protein>
<name>A0A645HY71_9ZZZZ</name>
<organism evidence="1">
    <name type="scientific">bioreactor metagenome</name>
    <dbReference type="NCBI Taxonomy" id="1076179"/>
    <lineage>
        <taxon>unclassified sequences</taxon>
        <taxon>metagenomes</taxon>
        <taxon>ecological metagenomes</taxon>
    </lineage>
</organism>
<comment type="caution">
    <text evidence="1">The sequence shown here is derived from an EMBL/GenBank/DDBJ whole genome shotgun (WGS) entry which is preliminary data.</text>
</comment>
<proteinExistence type="predicted"/>